<evidence type="ECO:0000256" key="3">
    <source>
        <dbReference type="ARBA" id="ARBA00022692"/>
    </source>
</evidence>
<evidence type="ECO:0000256" key="6">
    <source>
        <dbReference type="SAM" id="Phobius"/>
    </source>
</evidence>
<feature type="transmembrane region" description="Helical" evidence="6">
    <location>
        <begin position="40"/>
        <end position="65"/>
    </location>
</feature>
<comment type="subcellular location">
    <subcellularLocation>
        <location evidence="1">Cell membrane</location>
        <topology evidence="1">Multi-pass membrane protein</topology>
    </subcellularLocation>
</comment>
<evidence type="ECO:0000256" key="4">
    <source>
        <dbReference type="ARBA" id="ARBA00022989"/>
    </source>
</evidence>
<evidence type="ECO:0000256" key="5">
    <source>
        <dbReference type="ARBA" id="ARBA00023136"/>
    </source>
</evidence>
<feature type="transmembrane region" description="Helical" evidence="6">
    <location>
        <begin position="71"/>
        <end position="88"/>
    </location>
</feature>
<feature type="transmembrane region" description="Helical" evidence="6">
    <location>
        <begin position="6"/>
        <end position="28"/>
    </location>
</feature>
<reference evidence="8" key="1">
    <citation type="journal article" date="2019" name="Int. J. Syst. Evol. Microbiol.">
        <title>The Global Catalogue of Microorganisms (GCM) 10K type strain sequencing project: providing services to taxonomists for standard genome sequencing and annotation.</title>
        <authorList>
            <consortium name="The Broad Institute Genomics Platform"/>
            <consortium name="The Broad Institute Genome Sequencing Center for Infectious Disease"/>
            <person name="Wu L."/>
            <person name="Ma J."/>
        </authorList>
    </citation>
    <scope>NUCLEOTIDE SEQUENCE [LARGE SCALE GENOMIC DNA]</scope>
    <source>
        <strain evidence="8">JCM 6485</strain>
    </source>
</reference>
<evidence type="ECO:0000256" key="1">
    <source>
        <dbReference type="ARBA" id="ARBA00004651"/>
    </source>
</evidence>
<evidence type="ECO:0000313" key="7">
    <source>
        <dbReference type="EMBL" id="GAA0856555.1"/>
    </source>
</evidence>
<accession>A0ABP3WXV6</accession>
<feature type="transmembrane region" description="Helical" evidence="6">
    <location>
        <begin position="120"/>
        <end position="137"/>
    </location>
</feature>
<organism evidence="7 8">
    <name type="scientific">Clostridium nitritogenes</name>
    <dbReference type="NCBI Taxonomy" id="83340"/>
    <lineage>
        <taxon>Bacteria</taxon>
        <taxon>Bacillati</taxon>
        <taxon>Bacillota</taxon>
        <taxon>Clostridia</taxon>
        <taxon>Eubacteriales</taxon>
        <taxon>Clostridiaceae</taxon>
        <taxon>Clostridium</taxon>
    </lineage>
</organism>
<evidence type="ECO:0000256" key="2">
    <source>
        <dbReference type="ARBA" id="ARBA00022475"/>
    </source>
</evidence>
<dbReference type="PANTHER" id="PTHR30086:SF20">
    <property type="entry name" value="ARGININE EXPORTER PROTEIN ARGO-RELATED"/>
    <property type="match status" value="1"/>
</dbReference>
<keyword evidence="8" id="KW-1185">Reference proteome</keyword>
<keyword evidence="4 6" id="KW-1133">Transmembrane helix</keyword>
<dbReference type="PANTHER" id="PTHR30086">
    <property type="entry name" value="ARGININE EXPORTER PROTEIN ARGO"/>
    <property type="match status" value="1"/>
</dbReference>
<feature type="transmembrane region" description="Helical" evidence="6">
    <location>
        <begin position="190"/>
        <end position="207"/>
    </location>
</feature>
<feature type="transmembrane region" description="Helical" evidence="6">
    <location>
        <begin position="149"/>
        <end position="169"/>
    </location>
</feature>
<keyword evidence="5 6" id="KW-0472">Membrane</keyword>
<dbReference type="EMBL" id="BAAACO010000001">
    <property type="protein sequence ID" value="GAA0856555.1"/>
    <property type="molecule type" value="Genomic_DNA"/>
</dbReference>
<protein>
    <submittedName>
        <fullName evidence="7">LysE family translocator</fullName>
    </submittedName>
</protein>
<evidence type="ECO:0000313" key="8">
    <source>
        <dbReference type="Proteomes" id="UP001501764"/>
    </source>
</evidence>
<proteinExistence type="predicted"/>
<dbReference type="PIRSF" id="PIRSF006324">
    <property type="entry name" value="LeuE"/>
    <property type="match status" value="1"/>
</dbReference>
<keyword evidence="2" id="KW-1003">Cell membrane</keyword>
<dbReference type="Pfam" id="PF01810">
    <property type="entry name" value="LysE"/>
    <property type="match status" value="1"/>
</dbReference>
<keyword evidence="3 6" id="KW-0812">Transmembrane</keyword>
<dbReference type="InterPro" id="IPR001123">
    <property type="entry name" value="LeuE-type"/>
</dbReference>
<dbReference type="Proteomes" id="UP001501764">
    <property type="component" value="Unassembled WGS sequence"/>
</dbReference>
<dbReference type="RefSeq" id="WP_224167807.1">
    <property type="nucleotide sequence ID" value="NZ_BAAACO010000001.1"/>
</dbReference>
<name>A0ABP3WXV6_9CLOT</name>
<sequence length="208" mass="23188">MELVTIISFLSAAIVLTLAPGPDILYVMTQSITQDKKAGIFTAMRLCSGIFIHTMAAALGISGIIYSSTKVFNIIKILGASYLIYLAFKELTSKEESFLSEKQENLIYSKLYKKGITMNLLNPKVALFFLALLPQFVDNNGMNVTVQMMILGVIFMVQAFLIFTLISIFSYKIKEKIFNKNNKITSKFNLVKAFVYAFIGVNIALSSK</sequence>
<comment type="caution">
    <text evidence="7">The sequence shown here is derived from an EMBL/GenBank/DDBJ whole genome shotgun (WGS) entry which is preliminary data.</text>
</comment>
<gene>
    <name evidence="7" type="ORF">GCM10008916_06530</name>
</gene>